<dbReference type="PANTHER" id="PTHR47197:SF3">
    <property type="entry name" value="DIHYDRO-HEME D1 DEHYDROGENASE"/>
    <property type="match status" value="1"/>
</dbReference>
<evidence type="ECO:0000313" key="2">
    <source>
        <dbReference type="Proteomes" id="UP001308776"/>
    </source>
</evidence>
<organism evidence="1 2">
    <name type="scientific">Acidithiobacillus ferriphilus</name>
    <dbReference type="NCBI Taxonomy" id="1689834"/>
    <lineage>
        <taxon>Bacteria</taxon>
        <taxon>Pseudomonadati</taxon>
        <taxon>Pseudomonadota</taxon>
        <taxon>Acidithiobacillia</taxon>
        <taxon>Acidithiobacillales</taxon>
        <taxon>Acidithiobacillaceae</taxon>
        <taxon>Acidithiobacillus</taxon>
    </lineage>
</organism>
<evidence type="ECO:0000313" key="1">
    <source>
        <dbReference type="EMBL" id="MEB8514280.1"/>
    </source>
</evidence>
<dbReference type="Proteomes" id="UP001308776">
    <property type="component" value="Unassembled WGS sequence"/>
</dbReference>
<dbReference type="InterPro" id="IPR011048">
    <property type="entry name" value="Haem_d1_sf"/>
</dbReference>
<feature type="non-terminal residue" evidence="1">
    <location>
        <position position="1"/>
    </location>
</feature>
<protein>
    <recommendedName>
        <fullName evidence="3">YncE family protein</fullName>
    </recommendedName>
</protein>
<name>A0ABU6FQE1_9PROT</name>
<dbReference type="PANTHER" id="PTHR47197">
    <property type="entry name" value="PROTEIN NIRF"/>
    <property type="match status" value="1"/>
</dbReference>
<comment type="caution">
    <text evidence="1">The sequence shown here is derived from an EMBL/GenBank/DDBJ whole genome shotgun (WGS) entry which is preliminary data.</text>
</comment>
<reference evidence="1 2" key="1">
    <citation type="submission" date="2022-11" db="EMBL/GenBank/DDBJ databases">
        <title>Comparative genomics analysis of Acidithiobacillus ferriphilus.</title>
        <authorList>
            <person name="Ma L."/>
        </authorList>
    </citation>
    <scope>NUCLEOTIDE SEQUENCE [LARGE SCALE GENOMIC DNA]</scope>
    <source>
        <strain evidence="1 2">DY15</strain>
    </source>
</reference>
<dbReference type="Gene3D" id="2.130.10.10">
    <property type="entry name" value="YVTN repeat-like/Quinoprotein amine dehydrogenase"/>
    <property type="match status" value="1"/>
</dbReference>
<keyword evidence="2" id="KW-1185">Reference proteome</keyword>
<accession>A0ABU6FQE1</accession>
<dbReference type="SUPFAM" id="SSF51004">
    <property type="entry name" value="C-terminal (heme d1) domain of cytochrome cd1-nitrite reductase"/>
    <property type="match status" value="1"/>
</dbReference>
<feature type="non-terminal residue" evidence="1">
    <location>
        <position position="173"/>
    </location>
</feature>
<proteinExistence type="predicted"/>
<evidence type="ECO:0008006" key="3">
    <source>
        <dbReference type="Google" id="ProtNLM"/>
    </source>
</evidence>
<dbReference type="RefSeq" id="WP_325801472.1">
    <property type="nucleotide sequence ID" value="NZ_JAQGFR010000194.1"/>
</dbReference>
<dbReference type="EMBL" id="JAQGFR010000194">
    <property type="protein sequence ID" value="MEB8514280.1"/>
    <property type="molecule type" value="Genomic_DNA"/>
</dbReference>
<sequence>TLRTVRTIDVGKGPDAIAYDPASRRVLVPNEVSQKLIAINPASGAVAGSLPFHADPEFLVADGRGSVYLNLNSANRIAVIDPRAMRIRREINVAPACKGPTGLAIDRAEMRLFVSCRNDVLAVVDVRRGKVVASLPLPAFTDAVRYDARDALVLAPSIDGTLSVVSASSKDGY</sequence>
<gene>
    <name evidence="1" type="ORF">OW717_09530</name>
</gene>
<dbReference type="InterPro" id="IPR051200">
    <property type="entry name" value="Host-pathogen_enzymatic-act"/>
</dbReference>
<dbReference type="InterPro" id="IPR015943">
    <property type="entry name" value="WD40/YVTN_repeat-like_dom_sf"/>
</dbReference>